<organism evidence="2 3">
    <name type="scientific">Hassallia byssoidea VB512170</name>
    <dbReference type="NCBI Taxonomy" id="1304833"/>
    <lineage>
        <taxon>Bacteria</taxon>
        <taxon>Bacillati</taxon>
        <taxon>Cyanobacteriota</taxon>
        <taxon>Cyanophyceae</taxon>
        <taxon>Nostocales</taxon>
        <taxon>Tolypothrichaceae</taxon>
        <taxon>Hassallia</taxon>
    </lineage>
</organism>
<name>A0A846HJQ2_9CYAN</name>
<reference evidence="2 3" key="1">
    <citation type="journal article" date="2015" name="Genome Announc.">
        <title>Draft Genome Sequence of Cyanobacterium Hassallia byssoidea Strain VB512170, Isolated from Monuments in India.</title>
        <authorList>
            <person name="Singh D."/>
            <person name="Chandrababunaidu M.M."/>
            <person name="Panda A."/>
            <person name="Sen D."/>
            <person name="Bhattacharyya S."/>
            <person name="Adhikary S.P."/>
            <person name="Tripathy S."/>
        </authorList>
    </citation>
    <scope>NUCLEOTIDE SEQUENCE [LARGE SCALE GENOMIC DNA]</scope>
    <source>
        <strain evidence="2 3">VB512170</strain>
    </source>
</reference>
<comment type="caution">
    <text evidence="2">The sequence shown here is derived from an EMBL/GenBank/DDBJ whole genome shotgun (WGS) entry which is preliminary data.</text>
</comment>
<keyword evidence="3" id="KW-1185">Reference proteome</keyword>
<proteinExistence type="predicted"/>
<sequence length="136" mass="15356">MKTDKLRINQLSQETYEWYLAYLQAIDSKNVELYATFLADDCVMQSNNNAPVQGKVAIVEFLSDYWTSFASLEHDLLNIYGSDSFFVLEALNHYKRNDGQAVTIRAVALSDRNKNGLAASVRFYTDTTPLFAPIAA</sequence>
<evidence type="ECO:0000259" key="1">
    <source>
        <dbReference type="Pfam" id="PF12680"/>
    </source>
</evidence>
<dbReference type="SUPFAM" id="SSF54427">
    <property type="entry name" value="NTF2-like"/>
    <property type="match status" value="1"/>
</dbReference>
<feature type="domain" description="SnoaL-like" evidence="1">
    <location>
        <begin position="21"/>
        <end position="117"/>
    </location>
</feature>
<protein>
    <submittedName>
        <fullName evidence="2">Nuclear transport factor 2 family protein</fullName>
    </submittedName>
</protein>
<dbReference type="InterPro" id="IPR032710">
    <property type="entry name" value="NTF2-like_dom_sf"/>
</dbReference>
<dbReference type="InterPro" id="IPR037401">
    <property type="entry name" value="SnoaL-like"/>
</dbReference>
<dbReference type="RefSeq" id="WP_039753854.1">
    <property type="nucleotide sequence ID" value="NZ_JTCM02000151.1"/>
</dbReference>
<evidence type="ECO:0000313" key="2">
    <source>
        <dbReference type="EMBL" id="NEU77069.1"/>
    </source>
</evidence>
<gene>
    <name evidence="2" type="ORF">PI95_032365</name>
</gene>
<dbReference type="Proteomes" id="UP000031549">
    <property type="component" value="Unassembled WGS sequence"/>
</dbReference>
<dbReference type="Gene3D" id="3.10.450.50">
    <property type="match status" value="1"/>
</dbReference>
<dbReference type="AlphaFoldDB" id="A0A846HJQ2"/>
<evidence type="ECO:0000313" key="3">
    <source>
        <dbReference type="Proteomes" id="UP000031549"/>
    </source>
</evidence>
<dbReference type="EMBL" id="JTCM02000151">
    <property type="protein sequence ID" value="NEU77069.1"/>
    <property type="molecule type" value="Genomic_DNA"/>
</dbReference>
<dbReference type="Pfam" id="PF12680">
    <property type="entry name" value="SnoaL_2"/>
    <property type="match status" value="1"/>
</dbReference>
<accession>A0A846HJQ2</accession>